<sequence length="300" mass="32256">MKYIIGVDGGGTKTEAAAYTLDGEELKTFYGGYGNLVLNKQVALNNIASIIEECINYFGREGVICISLGLAGVEAGDNKNIVKKTIEEKFKVKILVYNDAEIAMAALLKGEDGILTIAGTGSISIGTLEGKKAKSGGWGHLLGDEGSGYYIGIETLKLMIQEDDEIKEKGLLTRSIMKYLNIKEADEIKGFVYSSTKDEIAALTPVVVSCAEKGDNKALIILKNAGEALGITTIRVAKKLGTKEIKVGIKGSIITRIKVVRKAFEKEIKKYSNSIQIVDDNISSAKGAYYLARKGGLIDE</sequence>
<dbReference type="Gene3D" id="3.30.420.40">
    <property type="match status" value="2"/>
</dbReference>
<reference evidence="2" key="1">
    <citation type="submission" date="2022-12" db="EMBL/GenBank/DDBJ databases">
        <authorList>
            <person name="Wang J."/>
        </authorList>
    </citation>
    <scope>NUCLEOTIDE SEQUENCE</scope>
    <source>
        <strain evidence="2">HY-42-06</strain>
    </source>
</reference>
<evidence type="ECO:0000259" key="1">
    <source>
        <dbReference type="Pfam" id="PF01869"/>
    </source>
</evidence>
<name>A0ABT4CUG6_9CLOT</name>
<proteinExistence type="predicted"/>
<dbReference type="EMBL" id="JAPQES010000005">
    <property type="protein sequence ID" value="MCY6371876.1"/>
    <property type="molecule type" value="Genomic_DNA"/>
</dbReference>
<feature type="domain" description="ATPase BadF/BadG/BcrA/BcrD type" evidence="1">
    <location>
        <begin position="5"/>
        <end position="290"/>
    </location>
</feature>
<dbReference type="CDD" id="cd24007">
    <property type="entry name" value="ASKHA_NBD_eukNAGK-like"/>
    <property type="match status" value="1"/>
</dbReference>
<dbReference type="InterPro" id="IPR043129">
    <property type="entry name" value="ATPase_NBD"/>
</dbReference>
<gene>
    <name evidence="2" type="ORF">OXH55_14615</name>
</gene>
<dbReference type="Pfam" id="PF01869">
    <property type="entry name" value="BcrAD_BadFG"/>
    <property type="match status" value="1"/>
</dbReference>
<dbReference type="PANTHER" id="PTHR43190">
    <property type="entry name" value="N-ACETYL-D-GLUCOSAMINE KINASE"/>
    <property type="match status" value="1"/>
</dbReference>
<evidence type="ECO:0000313" key="3">
    <source>
        <dbReference type="Proteomes" id="UP001079657"/>
    </source>
</evidence>
<dbReference type="PANTHER" id="PTHR43190:SF3">
    <property type="entry name" value="N-ACETYL-D-GLUCOSAMINE KINASE"/>
    <property type="match status" value="1"/>
</dbReference>
<comment type="caution">
    <text evidence="2">The sequence shown here is derived from an EMBL/GenBank/DDBJ whole genome shotgun (WGS) entry which is preliminary data.</text>
</comment>
<dbReference type="InterPro" id="IPR052519">
    <property type="entry name" value="Euk-type_GlcNAc_Kinase"/>
</dbReference>
<accession>A0ABT4CUG6</accession>
<organism evidence="2 3">
    <name type="scientific">Clostridium ganghwense</name>
    <dbReference type="NCBI Taxonomy" id="312089"/>
    <lineage>
        <taxon>Bacteria</taxon>
        <taxon>Bacillati</taxon>
        <taxon>Bacillota</taxon>
        <taxon>Clostridia</taxon>
        <taxon>Eubacteriales</taxon>
        <taxon>Clostridiaceae</taxon>
        <taxon>Clostridium</taxon>
    </lineage>
</organism>
<keyword evidence="3" id="KW-1185">Reference proteome</keyword>
<evidence type="ECO:0000313" key="2">
    <source>
        <dbReference type="EMBL" id="MCY6371876.1"/>
    </source>
</evidence>
<dbReference type="InterPro" id="IPR002731">
    <property type="entry name" value="ATPase_BadF"/>
</dbReference>
<dbReference type="RefSeq" id="WP_268050776.1">
    <property type="nucleotide sequence ID" value="NZ_JAPQES010000005.1"/>
</dbReference>
<protein>
    <submittedName>
        <fullName evidence="2">ATPase</fullName>
    </submittedName>
</protein>
<dbReference type="SUPFAM" id="SSF53067">
    <property type="entry name" value="Actin-like ATPase domain"/>
    <property type="match status" value="2"/>
</dbReference>
<dbReference type="Proteomes" id="UP001079657">
    <property type="component" value="Unassembled WGS sequence"/>
</dbReference>